<evidence type="ECO:0000256" key="1">
    <source>
        <dbReference type="ARBA" id="ARBA00023015"/>
    </source>
</evidence>
<reference evidence="5 6" key="1">
    <citation type="journal article" date="2016" name="Genome Announc.">
        <title>Draft Genome Sequences of Five Rapidly Growing Mycobacterium Species, M. thermoresistibile, M. fortuitum subsp. acetamidolyticum, M. canariasense, M. brisbanense, and M. novocastrense.</title>
        <authorList>
            <person name="Katahira K."/>
            <person name="Ogura Y."/>
            <person name="Gotoh Y."/>
            <person name="Hayashi T."/>
        </authorList>
    </citation>
    <scope>NUCLEOTIDE SEQUENCE [LARGE SCALE GENOMIC DNA]</scope>
    <source>
        <strain evidence="5 6">JCM6368</strain>
    </source>
</reference>
<sequence>MRSLDKLDSQLLRMLMHDARTGVVELSSKLGVSRNTIQSRLKRLEEMQLVVGYQPVLDLEKAGFAVQAFISIEIEQGRLSTVVDQLTAIAAVLEIHATTGRNDLLVRVATATQADLQRLIERVVAVPGVVHASTTLSLTNPLRMRVDPLLDQITRDAGWGRSTPSPKGR</sequence>
<dbReference type="RefSeq" id="WP_003883656.1">
    <property type="nucleotide sequence ID" value="NZ_BCSZ01000035.1"/>
</dbReference>
<dbReference type="InterPro" id="IPR019887">
    <property type="entry name" value="Tscrpt_reg_AsnC/Lrp_C"/>
</dbReference>
<dbReference type="InterPro" id="IPR000485">
    <property type="entry name" value="AsnC-type_HTH_dom"/>
</dbReference>
<gene>
    <name evidence="5" type="ORF">RMCFA_3969</name>
</gene>
<dbReference type="CDD" id="cd00090">
    <property type="entry name" value="HTH_ARSR"/>
    <property type="match status" value="1"/>
</dbReference>
<dbReference type="InterPro" id="IPR011991">
    <property type="entry name" value="ArsR-like_HTH"/>
</dbReference>
<dbReference type="InterPro" id="IPR019888">
    <property type="entry name" value="Tscrpt_reg_AsnC-like"/>
</dbReference>
<dbReference type="Proteomes" id="UP000069705">
    <property type="component" value="Unassembled WGS sequence"/>
</dbReference>
<evidence type="ECO:0000313" key="6">
    <source>
        <dbReference type="Proteomes" id="UP000069705"/>
    </source>
</evidence>
<dbReference type="InterPro" id="IPR011008">
    <property type="entry name" value="Dimeric_a/b-barrel"/>
</dbReference>
<organism evidence="5 6">
    <name type="scientific">Mycolicibacterium fortuitum subsp. acetamidolyticum</name>
    <dbReference type="NCBI Taxonomy" id="144550"/>
    <lineage>
        <taxon>Bacteria</taxon>
        <taxon>Bacillati</taxon>
        <taxon>Actinomycetota</taxon>
        <taxon>Actinomycetes</taxon>
        <taxon>Mycobacteriales</taxon>
        <taxon>Mycobacteriaceae</taxon>
        <taxon>Mycolicibacterium</taxon>
    </lineage>
</organism>
<comment type="caution">
    <text evidence="5">The sequence shown here is derived from an EMBL/GenBank/DDBJ whole genome shotgun (WGS) entry which is preliminary data.</text>
</comment>
<dbReference type="GO" id="GO:0005829">
    <property type="term" value="C:cytosol"/>
    <property type="evidence" value="ECO:0007669"/>
    <property type="project" value="TreeGrafter"/>
</dbReference>
<evidence type="ECO:0000256" key="2">
    <source>
        <dbReference type="ARBA" id="ARBA00023125"/>
    </source>
</evidence>
<dbReference type="PANTHER" id="PTHR30154:SF34">
    <property type="entry name" value="TRANSCRIPTIONAL REGULATOR AZLB"/>
    <property type="match status" value="1"/>
</dbReference>
<evidence type="ECO:0000313" key="5">
    <source>
        <dbReference type="EMBL" id="GAT03857.1"/>
    </source>
</evidence>
<keyword evidence="1" id="KW-0805">Transcription regulation</keyword>
<dbReference type="PROSITE" id="PS50956">
    <property type="entry name" value="HTH_ASNC_2"/>
    <property type="match status" value="1"/>
</dbReference>
<dbReference type="PANTHER" id="PTHR30154">
    <property type="entry name" value="LEUCINE-RESPONSIVE REGULATORY PROTEIN"/>
    <property type="match status" value="1"/>
</dbReference>
<dbReference type="Pfam" id="PF01037">
    <property type="entry name" value="AsnC_trans_reg"/>
    <property type="match status" value="1"/>
</dbReference>
<dbReference type="GeneID" id="93416159"/>
<dbReference type="Gene3D" id="3.30.70.920">
    <property type="match status" value="1"/>
</dbReference>
<dbReference type="Gene3D" id="1.10.10.10">
    <property type="entry name" value="Winged helix-like DNA-binding domain superfamily/Winged helix DNA-binding domain"/>
    <property type="match status" value="1"/>
</dbReference>
<evidence type="ECO:0000256" key="3">
    <source>
        <dbReference type="ARBA" id="ARBA00023163"/>
    </source>
</evidence>
<dbReference type="GO" id="GO:0043565">
    <property type="term" value="F:sequence-specific DNA binding"/>
    <property type="evidence" value="ECO:0007669"/>
    <property type="project" value="InterPro"/>
</dbReference>
<evidence type="ECO:0000259" key="4">
    <source>
        <dbReference type="PROSITE" id="PS50956"/>
    </source>
</evidence>
<keyword evidence="2" id="KW-0238">DNA-binding</keyword>
<reference evidence="6" key="2">
    <citation type="submission" date="2016-02" db="EMBL/GenBank/DDBJ databases">
        <title>Draft genome sequence of five rapidly growing Mycobacterium species.</title>
        <authorList>
            <person name="Katahira K."/>
            <person name="Gotou Y."/>
            <person name="Iida K."/>
            <person name="Ogura Y."/>
            <person name="Hayashi T."/>
        </authorList>
    </citation>
    <scope>NUCLEOTIDE SEQUENCE [LARGE SCALE GENOMIC DNA]</scope>
    <source>
        <strain evidence="6">JCM6368</strain>
    </source>
</reference>
<dbReference type="GO" id="GO:0043200">
    <property type="term" value="P:response to amino acid"/>
    <property type="evidence" value="ECO:0007669"/>
    <property type="project" value="TreeGrafter"/>
</dbReference>
<protein>
    <submittedName>
        <fullName evidence="5">AsnC family transcriptional regulator</fullName>
    </submittedName>
</protein>
<dbReference type="SMART" id="SM00344">
    <property type="entry name" value="HTH_ASNC"/>
    <property type="match status" value="1"/>
</dbReference>
<proteinExistence type="predicted"/>
<dbReference type="SUPFAM" id="SSF54909">
    <property type="entry name" value="Dimeric alpha+beta barrel"/>
    <property type="match status" value="1"/>
</dbReference>
<name>A0A100WT72_MYCFO</name>
<dbReference type="InterPro" id="IPR036388">
    <property type="entry name" value="WH-like_DNA-bd_sf"/>
</dbReference>
<dbReference type="SUPFAM" id="SSF46785">
    <property type="entry name" value="Winged helix' DNA-binding domain"/>
    <property type="match status" value="1"/>
</dbReference>
<dbReference type="PRINTS" id="PR00033">
    <property type="entry name" value="HTHASNC"/>
</dbReference>
<accession>A0A100WT72</accession>
<feature type="domain" description="HTH asnC-type" evidence="4">
    <location>
        <begin position="4"/>
        <end position="65"/>
    </location>
</feature>
<dbReference type="Pfam" id="PF13404">
    <property type="entry name" value="HTH_AsnC-type"/>
    <property type="match status" value="1"/>
</dbReference>
<dbReference type="EMBL" id="BCSZ01000035">
    <property type="protein sequence ID" value="GAT03857.1"/>
    <property type="molecule type" value="Genomic_DNA"/>
</dbReference>
<dbReference type="AlphaFoldDB" id="A0A100WT72"/>
<keyword evidence="3" id="KW-0804">Transcription</keyword>
<dbReference type="InterPro" id="IPR036390">
    <property type="entry name" value="WH_DNA-bd_sf"/>
</dbReference>